<name>A0ABN8REH5_9CNID</name>
<dbReference type="InterPro" id="IPR013783">
    <property type="entry name" value="Ig-like_fold"/>
</dbReference>
<keyword evidence="2" id="KW-1185">Reference proteome</keyword>
<accession>A0ABN8REH5</accession>
<dbReference type="Proteomes" id="UP001159405">
    <property type="component" value="Unassembled WGS sequence"/>
</dbReference>
<evidence type="ECO:0008006" key="3">
    <source>
        <dbReference type="Google" id="ProtNLM"/>
    </source>
</evidence>
<dbReference type="InterPro" id="IPR036179">
    <property type="entry name" value="Ig-like_dom_sf"/>
</dbReference>
<dbReference type="EMBL" id="CALNXK010000228">
    <property type="protein sequence ID" value="CAH3177631.1"/>
    <property type="molecule type" value="Genomic_DNA"/>
</dbReference>
<evidence type="ECO:0000313" key="2">
    <source>
        <dbReference type="Proteomes" id="UP001159405"/>
    </source>
</evidence>
<proteinExistence type="predicted"/>
<reference evidence="1 2" key="1">
    <citation type="submission" date="2022-05" db="EMBL/GenBank/DDBJ databases">
        <authorList>
            <consortium name="Genoscope - CEA"/>
            <person name="William W."/>
        </authorList>
    </citation>
    <scope>NUCLEOTIDE SEQUENCE [LARGE SCALE GENOMIC DNA]</scope>
</reference>
<sequence>MSPEVRTVPSHYIWCTANGTPPIYLSLVRSSTQLASGVGRVHSQITQTGNYTCTARNDAGMDTRDFSVAIIDCGGSCWEDGNEMEGQFCNIYDCTENSLRAAILTCIATTTTKL</sequence>
<organism evidence="1 2">
    <name type="scientific">Porites lobata</name>
    <dbReference type="NCBI Taxonomy" id="104759"/>
    <lineage>
        <taxon>Eukaryota</taxon>
        <taxon>Metazoa</taxon>
        <taxon>Cnidaria</taxon>
        <taxon>Anthozoa</taxon>
        <taxon>Hexacorallia</taxon>
        <taxon>Scleractinia</taxon>
        <taxon>Fungiina</taxon>
        <taxon>Poritidae</taxon>
        <taxon>Porites</taxon>
    </lineage>
</organism>
<evidence type="ECO:0000313" key="1">
    <source>
        <dbReference type="EMBL" id="CAH3177631.1"/>
    </source>
</evidence>
<gene>
    <name evidence="1" type="ORF">PLOB_00019465</name>
</gene>
<comment type="caution">
    <text evidence="1">The sequence shown here is derived from an EMBL/GenBank/DDBJ whole genome shotgun (WGS) entry which is preliminary data.</text>
</comment>
<dbReference type="Gene3D" id="2.60.40.10">
    <property type="entry name" value="Immunoglobulins"/>
    <property type="match status" value="1"/>
</dbReference>
<dbReference type="SUPFAM" id="SSF48726">
    <property type="entry name" value="Immunoglobulin"/>
    <property type="match status" value="1"/>
</dbReference>
<protein>
    <recommendedName>
        <fullName evidence="3">Ig-like domain-containing protein</fullName>
    </recommendedName>
</protein>